<dbReference type="Gene3D" id="3.60.10.10">
    <property type="entry name" value="Endonuclease/exonuclease/phosphatase"/>
    <property type="match status" value="1"/>
</dbReference>
<sequence length="394" mass="46014">MMIPLIYSPSWVQIHDVPIGFVSENLAIQMGNFIGEFMEYDGSNMGKEGRNFMRIRVRLDIRRPLKRKKQIKCHGKCSYVRFRYERLSLFCFFCGRLGHSDSFCEARMELGMEAKEMGWDLSLRAQSRRAQTMTSVWLREESEGQGGSRNVERHNRGANATGLLERRGNWEFLDPVLGINLTGKEYYTAKGNGNWSGNLDNNSMEHDLEDEVIVGEEGKKRNRREMEDGSRGGLCLAWRAGKNVQLQNFSKRHIDVIIDEVEKGYKWRFTGFYGSPYPHERAEAWNVLRHLRTARELPWLVCGDFNEIMYSFEKKGGLPREEGRMEVFRKTLEDCSLSDLGFIGNWFTWERGNFPENNIQERLDRGEANEEWNIEKEYKKISNLKLGGCWRNHS</sequence>
<dbReference type="GO" id="GO:0003824">
    <property type="term" value="F:catalytic activity"/>
    <property type="evidence" value="ECO:0007669"/>
    <property type="project" value="InterPro"/>
</dbReference>
<dbReference type="SUPFAM" id="SSF56219">
    <property type="entry name" value="DNase I-like"/>
    <property type="match status" value="1"/>
</dbReference>
<dbReference type="InterPro" id="IPR005135">
    <property type="entry name" value="Endo/exonuclease/phosphatase"/>
</dbReference>
<evidence type="ECO:0000259" key="1">
    <source>
        <dbReference type="Pfam" id="PF03372"/>
    </source>
</evidence>
<dbReference type="EMBL" id="JABFAA010000013">
    <property type="protein sequence ID" value="MBA0698767.1"/>
    <property type="molecule type" value="Genomic_DNA"/>
</dbReference>
<dbReference type="InterPro" id="IPR040256">
    <property type="entry name" value="At4g02000-like"/>
</dbReference>
<proteinExistence type="predicted"/>
<dbReference type="AlphaFoldDB" id="A0A7J8YGQ6"/>
<evidence type="ECO:0000313" key="3">
    <source>
        <dbReference type="EMBL" id="MBA0698767.1"/>
    </source>
</evidence>
<feature type="domain" description="Endonuclease/exonuclease/phosphatase" evidence="1">
    <location>
        <begin position="226"/>
        <end position="365"/>
    </location>
</feature>
<name>A0A7J8YGQ6_GOSAI</name>
<comment type="caution">
    <text evidence="3">The sequence shown here is derived from an EMBL/GenBank/DDBJ whole genome shotgun (WGS) entry which is preliminary data.</text>
</comment>
<evidence type="ECO:0000313" key="4">
    <source>
        <dbReference type="Proteomes" id="UP000593577"/>
    </source>
</evidence>
<accession>A0A7J8YGQ6</accession>
<feature type="domain" description="Zinc knuckle CX2CX4HX4C" evidence="2">
    <location>
        <begin position="59"/>
        <end position="105"/>
    </location>
</feature>
<dbReference type="InterPro" id="IPR036691">
    <property type="entry name" value="Endo/exonu/phosph_ase_sf"/>
</dbReference>
<dbReference type="Pfam" id="PF03372">
    <property type="entry name" value="Exo_endo_phos"/>
    <property type="match status" value="1"/>
</dbReference>
<dbReference type="PANTHER" id="PTHR31286:SF153">
    <property type="entry name" value="DUF4283 DOMAIN PROTEIN"/>
    <property type="match status" value="1"/>
</dbReference>
<evidence type="ECO:0008006" key="5">
    <source>
        <dbReference type="Google" id="ProtNLM"/>
    </source>
</evidence>
<reference evidence="3 4" key="1">
    <citation type="journal article" date="2019" name="Genome Biol. Evol.">
        <title>Insights into the evolution of the New World diploid cottons (Gossypium, subgenus Houzingenia) based on genome sequencing.</title>
        <authorList>
            <person name="Grover C.E."/>
            <person name="Arick M.A. 2nd"/>
            <person name="Thrash A."/>
            <person name="Conover J.L."/>
            <person name="Sanders W.S."/>
            <person name="Peterson D.G."/>
            <person name="Frelichowski J.E."/>
            <person name="Scheffler J.A."/>
            <person name="Scheffler B.E."/>
            <person name="Wendel J.F."/>
        </authorList>
    </citation>
    <scope>NUCLEOTIDE SEQUENCE [LARGE SCALE GENOMIC DNA]</scope>
    <source>
        <strain evidence="3">185</strain>
        <tissue evidence="3">Leaf</tissue>
    </source>
</reference>
<keyword evidence="4" id="KW-1185">Reference proteome</keyword>
<dbReference type="Pfam" id="PF14392">
    <property type="entry name" value="zf-CCHC_4"/>
    <property type="match status" value="1"/>
</dbReference>
<evidence type="ECO:0000259" key="2">
    <source>
        <dbReference type="Pfam" id="PF14392"/>
    </source>
</evidence>
<protein>
    <recommendedName>
        <fullName evidence="5">CCHC-type domain-containing protein</fullName>
    </recommendedName>
</protein>
<dbReference type="Proteomes" id="UP000593577">
    <property type="component" value="Unassembled WGS sequence"/>
</dbReference>
<gene>
    <name evidence="3" type="ORF">Goari_000459</name>
</gene>
<dbReference type="InterPro" id="IPR025836">
    <property type="entry name" value="Zn_knuckle_CX2CX4HX4C"/>
</dbReference>
<organism evidence="3 4">
    <name type="scientific">Gossypium aridum</name>
    <name type="common">American cotton</name>
    <name type="synonym">Erioxylum aridum</name>
    <dbReference type="NCBI Taxonomy" id="34290"/>
    <lineage>
        <taxon>Eukaryota</taxon>
        <taxon>Viridiplantae</taxon>
        <taxon>Streptophyta</taxon>
        <taxon>Embryophyta</taxon>
        <taxon>Tracheophyta</taxon>
        <taxon>Spermatophyta</taxon>
        <taxon>Magnoliopsida</taxon>
        <taxon>eudicotyledons</taxon>
        <taxon>Gunneridae</taxon>
        <taxon>Pentapetalae</taxon>
        <taxon>rosids</taxon>
        <taxon>malvids</taxon>
        <taxon>Malvales</taxon>
        <taxon>Malvaceae</taxon>
        <taxon>Malvoideae</taxon>
        <taxon>Gossypium</taxon>
    </lineage>
</organism>
<dbReference type="PANTHER" id="PTHR31286">
    <property type="entry name" value="GLYCINE-RICH CELL WALL STRUCTURAL PROTEIN 1.8-LIKE"/>
    <property type="match status" value="1"/>
</dbReference>